<proteinExistence type="predicted"/>
<comment type="caution">
    <text evidence="2">The sequence shown here is derived from an EMBL/GenBank/DDBJ whole genome shotgun (WGS) entry which is preliminary data.</text>
</comment>
<dbReference type="STRING" id="755172.HMPREF1863_01347"/>
<dbReference type="Pfam" id="PF06207">
    <property type="entry name" value="DUF1002"/>
    <property type="match status" value="1"/>
</dbReference>
<dbReference type="EMBL" id="LSDG01000040">
    <property type="protein sequence ID" value="KXB65619.1"/>
    <property type="molecule type" value="Genomic_DNA"/>
</dbReference>
<reference evidence="3" key="1">
    <citation type="submission" date="2016-01" db="EMBL/GenBank/DDBJ databases">
        <authorList>
            <person name="Mitreva M."/>
            <person name="Pepin K.H."/>
            <person name="Mihindukulasuriya K.A."/>
            <person name="Fulton R."/>
            <person name="Fronick C."/>
            <person name="O'Laughlin M."/>
            <person name="Miner T."/>
            <person name="Herter B."/>
            <person name="Rosa B.A."/>
            <person name="Cordes M."/>
            <person name="Tomlinson C."/>
            <person name="Wollam A."/>
            <person name="Palsikar V.B."/>
            <person name="Mardis E.R."/>
            <person name="Wilson R.K."/>
        </authorList>
    </citation>
    <scope>NUCLEOTIDE SEQUENCE [LARGE SCALE GENOMIC DNA]</scope>
    <source>
        <strain evidence="3">DNF00729</strain>
    </source>
</reference>
<feature type="signal peptide" evidence="1">
    <location>
        <begin position="1"/>
        <end position="26"/>
    </location>
</feature>
<evidence type="ECO:0000313" key="2">
    <source>
        <dbReference type="EMBL" id="KXB65619.1"/>
    </source>
</evidence>
<accession>A0A134AD28</accession>
<dbReference type="OrthoDB" id="9810153at2"/>
<feature type="chain" id="PRO_5038573457" description="DUF1002 domain-containing protein" evidence="1">
    <location>
        <begin position="27"/>
        <end position="292"/>
    </location>
</feature>
<sequence length="292" mass="31887">MNKMKRWATTALAVAMVAIAAVPVFADAVEGDVILSLGQNLTDSQREEMKKRFGAKEGDQIIEVTNAEEHKYLGEFVPEAKIGSKAISSAKIEYTKPGSGIHVETSERIKFITDDMYRQALETAGVKDADITVDSPVNVSGTAALTGIMKAYEVTSGKKISDSVKKVANQEMVVTSDLANDVGAEKAAGFVKEVKEQVAANAPKSREEVQSIIVNISNEYNLNLSEKQKEDLTDFFDRLRKTDIDWNGIADKAKDAANQAKDYLGSEEGQSMLMSIKNAIGRLIDWIASLFR</sequence>
<evidence type="ECO:0000313" key="3">
    <source>
        <dbReference type="Proteomes" id="UP000070442"/>
    </source>
</evidence>
<dbReference type="AlphaFoldDB" id="A0A134AD28"/>
<keyword evidence="1" id="KW-0732">Signal</keyword>
<gene>
    <name evidence="2" type="ORF">HMPREF1863_01347</name>
</gene>
<name>A0A134AD28_9FIRM</name>
<evidence type="ECO:0008006" key="4">
    <source>
        <dbReference type="Google" id="ProtNLM"/>
    </source>
</evidence>
<organism evidence="2 3">
    <name type="scientific">Aedoeadaptatus coxii</name>
    <dbReference type="NCBI Taxonomy" id="755172"/>
    <lineage>
        <taxon>Bacteria</taxon>
        <taxon>Bacillati</taxon>
        <taxon>Bacillota</taxon>
        <taxon>Tissierellia</taxon>
        <taxon>Tissierellales</taxon>
        <taxon>Peptoniphilaceae</taxon>
        <taxon>Aedoeadaptatus</taxon>
    </lineage>
</organism>
<dbReference type="PATRIC" id="fig|755172.3.peg.1307"/>
<dbReference type="InterPro" id="IPR009343">
    <property type="entry name" value="DUF1002"/>
</dbReference>
<dbReference type="Proteomes" id="UP000070442">
    <property type="component" value="Unassembled WGS sequence"/>
</dbReference>
<keyword evidence="3" id="KW-1185">Reference proteome</keyword>
<protein>
    <recommendedName>
        <fullName evidence="4">DUF1002 domain-containing protein</fullName>
    </recommendedName>
</protein>
<evidence type="ECO:0000256" key="1">
    <source>
        <dbReference type="SAM" id="SignalP"/>
    </source>
</evidence>
<dbReference type="RefSeq" id="WP_083508545.1">
    <property type="nucleotide sequence ID" value="NZ_CAIJCT010000007.1"/>
</dbReference>